<dbReference type="RefSeq" id="XP_003290704.1">
    <property type="nucleotide sequence ID" value="XM_003290656.1"/>
</dbReference>
<dbReference type="PANTHER" id="PTHR45834">
    <property type="entry name" value="RHO GUANINE NUCLEOTIDE EXCHANGE FACTOR 9-RELATED"/>
    <property type="match status" value="1"/>
</dbReference>
<dbReference type="FunCoup" id="F0ZTF4">
    <property type="interactions" value="106"/>
</dbReference>
<dbReference type="VEuPathDB" id="AmoebaDB:DICPUDRAFT_81422"/>
<dbReference type="STRING" id="5786.F0ZTF4"/>
<evidence type="ECO:0000256" key="1">
    <source>
        <dbReference type="SAM" id="MobiDB-lite"/>
    </source>
</evidence>
<reference evidence="4" key="1">
    <citation type="journal article" date="2011" name="Genome Biol.">
        <title>Comparative genomics of the social amoebae Dictyostelium discoideum and Dictyostelium purpureum.</title>
        <authorList>
            <consortium name="US DOE Joint Genome Institute (JGI-PGF)"/>
            <person name="Sucgang R."/>
            <person name="Kuo A."/>
            <person name="Tian X."/>
            <person name="Salerno W."/>
            <person name="Parikh A."/>
            <person name="Feasley C.L."/>
            <person name="Dalin E."/>
            <person name="Tu H."/>
            <person name="Huang E."/>
            <person name="Barry K."/>
            <person name="Lindquist E."/>
            <person name="Shapiro H."/>
            <person name="Bruce D."/>
            <person name="Schmutz J."/>
            <person name="Salamov A."/>
            <person name="Fey P."/>
            <person name="Gaudet P."/>
            <person name="Anjard C."/>
            <person name="Babu M.M."/>
            <person name="Basu S."/>
            <person name="Bushmanova Y."/>
            <person name="van der Wel H."/>
            <person name="Katoh-Kurasawa M."/>
            <person name="Dinh C."/>
            <person name="Coutinho P.M."/>
            <person name="Saito T."/>
            <person name="Elias M."/>
            <person name="Schaap P."/>
            <person name="Kay R.R."/>
            <person name="Henrissat B."/>
            <person name="Eichinger L."/>
            <person name="Rivero F."/>
            <person name="Putnam N.H."/>
            <person name="West C.M."/>
            <person name="Loomis W.F."/>
            <person name="Chisholm R.L."/>
            <person name="Shaulsky G."/>
            <person name="Strassmann J.E."/>
            <person name="Queller D.C."/>
            <person name="Kuspa A."/>
            <person name="Grigoriev I.V."/>
        </authorList>
    </citation>
    <scope>NUCLEOTIDE SEQUENCE [LARGE SCALE GENOMIC DNA]</scope>
    <source>
        <strain evidence="4">QSDP1</strain>
    </source>
</reference>
<dbReference type="Gene3D" id="1.20.900.10">
    <property type="entry name" value="Dbl homology (DH) domain"/>
    <property type="match status" value="1"/>
</dbReference>
<dbReference type="GeneID" id="10508243"/>
<feature type="domain" description="DH" evidence="2">
    <location>
        <begin position="19"/>
        <end position="249"/>
    </location>
</feature>
<dbReference type="eggNOG" id="KOG4305">
    <property type="taxonomic scope" value="Eukaryota"/>
</dbReference>
<dbReference type="GO" id="GO:0005085">
    <property type="term" value="F:guanyl-nucleotide exchange factor activity"/>
    <property type="evidence" value="ECO:0000318"/>
    <property type="project" value="GO_Central"/>
</dbReference>
<dbReference type="GO" id="GO:0005829">
    <property type="term" value="C:cytosol"/>
    <property type="evidence" value="ECO:0000318"/>
    <property type="project" value="GO_Central"/>
</dbReference>
<keyword evidence="4" id="KW-1185">Reference proteome</keyword>
<dbReference type="InParanoid" id="F0ZTF4"/>
<dbReference type="SUPFAM" id="SSF48065">
    <property type="entry name" value="DBL homology domain (DH-domain)"/>
    <property type="match status" value="1"/>
</dbReference>
<sequence length="515" mass="58038">MGNNASAPSIPEDEKLKKKRELVLEEIIQTEKSYVTYLAAIQEVYIDQLRGQYKSLIKEDNIKACFLTEPLLEFHVQFFTELAICYNSFSWSTDVLPPQSLTRSVTTSQNRLSTTTTTTTTTFASAKQKQKSITSLESIESITSIFNKNTENFKKYSDYIIGYDASVTLLARLRKKKDFENFLVKCRNDSRCNGLDISSLLIMPVQRLPRYILLLNELLKNTPESHPCAKIINKCLKGIKEVAIFVNEAKRDDDNSSKTVILQDLIVEKVNVNESFRKYINDGDFFVHSVYPLKEEDSLLKRLKKYRKAKSKDGMTEQSIFPDEFKASKEMFYYTFNDSLVLLQKVQKSILSFNSKQNLTIQDVSLITKIRVIDVLDIFGFTNCILIFTEKSIYFGQLGKNINKVNFITTLTMVKQELKDEGSSGASSSNNGASSTSDLPSILTLRPTQEKGFFSNLVGSSSSSSSPSPSSNNLANSHKKSQSTTTSTNPPKGNHNKSSPSQSNPPAPRKSMFFK</sequence>
<dbReference type="Proteomes" id="UP000001064">
    <property type="component" value="Unassembled WGS sequence"/>
</dbReference>
<dbReference type="InterPro" id="IPR035899">
    <property type="entry name" value="DBL_dom_sf"/>
</dbReference>
<gene>
    <name evidence="3" type="ORF">DICPUDRAFT_81422</name>
</gene>
<feature type="compositionally biased region" description="Low complexity" evidence="1">
    <location>
        <begin position="423"/>
        <end position="435"/>
    </location>
</feature>
<dbReference type="OrthoDB" id="660555at2759"/>
<dbReference type="AlphaFoldDB" id="F0ZTF4"/>
<dbReference type="SMART" id="SM00325">
    <property type="entry name" value="RhoGEF"/>
    <property type="match status" value="1"/>
</dbReference>
<name>F0ZTF4_DICPU</name>
<dbReference type="InterPro" id="IPR000219">
    <property type="entry name" value="DH_dom"/>
</dbReference>
<evidence type="ECO:0000313" key="4">
    <source>
        <dbReference type="Proteomes" id="UP000001064"/>
    </source>
</evidence>
<feature type="region of interest" description="Disordered" evidence="1">
    <location>
        <begin position="421"/>
        <end position="440"/>
    </location>
</feature>
<dbReference type="CDD" id="cd00160">
    <property type="entry name" value="RhoGEF"/>
    <property type="match status" value="1"/>
</dbReference>
<accession>F0ZTF4</accession>
<evidence type="ECO:0000259" key="2">
    <source>
        <dbReference type="PROSITE" id="PS50010"/>
    </source>
</evidence>
<dbReference type="KEGG" id="dpp:DICPUDRAFT_81422"/>
<dbReference type="Pfam" id="PF00621">
    <property type="entry name" value="RhoGEF"/>
    <property type="match status" value="1"/>
</dbReference>
<feature type="compositionally biased region" description="Low complexity" evidence="1">
    <location>
        <begin position="460"/>
        <end position="471"/>
    </location>
</feature>
<organism evidence="3 4">
    <name type="scientific">Dictyostelium purpureum</name>
    <name type="common">Slime mold</name>
    <dbReference type="NCBI Taxonomy" id="5786"/>
    <lineage>
        <taxon>Eukaryota</taxon>
        <taxon>Amoebozoa</taxon>
        <taxon>Evosea</taxon>
        <taxon>Eumycetozoa</taxon>
        <taxon>Dictyostelia</taxon>
        <taxon>Dictyosteliales</taxon>
        <taxon>Dictyosteliaceae</taxon>
        <taxon>Dictyostelium</taxon>
    </lineage>
</organism>
<proteinExistence type="predicted"/>
<protein>
    <recommendedName>
        <fullName evidence="2">DH domain-containing protein</fullName>
    </recommendedName>
</protein>
<dbReference type="PANTHER" id="PTHR45834:SF12">
    <property type="entry name" value="DH DOMAIN-CONTAINING PROTEIN"/>
    <property type="match status" value="1"/>
</dbReference>
<dbReference type="PROSITE" id="PS50010">
    <property type="entry name" value="DH_2"/>
    <property type="match status" value="1"/>
</dbReference>
<evidence type="ECO:0000313" key="3">
    <source>
        <dbReference type="EMBL" id="EGC32781.1"/>
    </source>
</evidence>
<dbReference type="InterPro" id="IPR053086">
    <property type="entry name" value="RhoGEF_domain"/>
</dbReference>
<feature type="region of interest" description="Disordered" evidence="1">
    <location>
        <begin position="456"/>
        <end position="515"/>
    </location>
</feature>
<dbReference type="EMBL" id="GL871175">
    <property type="protein sequence ID" value="EGC32781.1"/>
    <property type="molecule type" value="Genomic_DNA"/>
</dbReference>
<dbReference type="OMA" id="AICYNSF"/>